<protein>
    <submittedName>
        <fullName evidence="3">Uncharacterized protein</fullName>
    </submittedName>
</protein>
<feature type="region of interest" description="Disordered" evidence="2">
    <location>
        <begin position="152"/>
        <end position="184"/>
    </location>
</feature>
<organism evidence="3 4">
    <name type="scientific">Perkinsus olseni</name>
    <name type="common">Perkinsus atlanticus</name>
    <dbReference type="NCBI Taxonomy" id="32597"/>
    <lineage>
        <taxon>Eukaryota</taxon>
        <taxon>Sar</taxon>
        <taxon>Alveolata</taxon>
        <taxon>Perkinsozoa</taxon>
        <taxon>Perkinsea</taxon>
        <taxon>Perkinsida</taxon>
        <taxon>Perkinsidae</taxon>
        <taxon>Perkinsus</taxon>
    </lineage>
</organism>
<feature type="coiled-coil region" evidence="1">
    <location>
        <begin position="851"/>
        <end position="913"/>
    </location>
</feature>
<feature type="compositionally biased region" description="Basic and acidic residues" evidence="2">
    <location>
        <begin position="152"/>
        <end position="164"/>
    </location>
</feature>
<name>A0A7J6PEG0_PEROL</name>
<dbReference type="AlphaFoldDB" id="A0A7J6PEG0"/>
<feature type="region of interest" description="Disordered" evidence="2">
    <location>
        <begin position="925"/>
        <end position="958"/>
    </location>
</feature>
<reference evidence="3 4" key="1">
    <citation type="submission" date="2020-04" db="EMBL/GenBank/DDBJ databases">
        <title>Perkinsus olseni comparative genomics.</title>
        <authorList>
            <person name="Bogema D.R."/>
        </authorList>
    </citation>
    <scope>NUCLEOTIDE SEQUENCE [LARGE SCALE GENOMIC DNA]</scope>
    <source>
        <strain evidence="3">00978-12</strain>
    </source>
</reference>
<evidence type="ECO:0000256" key="2">
    <source>
        <dbReference type="SAM" id="MobiDB-lite"/>
    </source>
</evidence>
<accession>A0A7J6PEG0</accession>
<keyword evidence="1" id="KW-0175">Coiled coil</keyword>
<feature type="compositionally biased region" description="Polar residues" evidence="2">
    <location>
        <begin position="825"/>
        <end position="838"/>
    </location>
</feature>
<comment type="caution">
    <text evidence="3">The sequence shown here is derived from an EMBL/GenBank/DDBJ whole genome shotgun (WGS) entry which is preliminary data.</text>
</comment>
<evidence type="ECO:0000313" key="4">
    <source>
        <dbReference type="Proteomes" id="UP000541610"/>
    </source>
</evidence>
<evidence type="ECO:0000313" key="3">
    <source>
        <dbReference type="EMBL" id="KAF4694136.1"/>
    </source>
</evidence>
<gene>
    <name evidence="3" type="ORF">FOZ60_008941</name>
</gene>
<dbReference type="EMBL" id="JABANP010000036">
    <property type="protein sequence ID" value="KAF4694136.1"/>
    <property type="molecule type" value="Genomic_DNA"/>
</dbReference>
<feature type="compositionally biased region" description="Polar residues" evidence="2">
    <location>
        <begin position="925"/>
        <end position="940"/>
    </location>
</feature>
<dbReference type="Proteomes" id="UP000541610">
    <property type="component" value="Unassembled WGS sequence"/>
</dbReference>
<sequence length="1066" mass="118561">MSYSEKANGALIDVIEKARRDAENSQGKYLCFEIQGANRRKVDENDLVAYCNVWYKIERDKFDEGWRPEIGKKTESGRGWLPDRTGIFLLSSHNTGPWAVKVQGRVESVRAMAVVGAGYALGISPNAAMVCPAASEWWDWLEDLNLVRERPPATHIKKQPDEKGKRAKYRSYTQDSDGKDFGGGKTVEAARKDIEACPPPWKRLEGTAAQQKYEKMFEQVQRTYQGGDYIRAELDFGLNITTGNLIWYCQQVWPDCVLDKLGTRWRPRTSTVGWKSKQKDSRYPGDKGGVYLPDDTHKAVACIGTPAMCRAVMPILAALAAGIPDAKMVAQNAPQFDIFWEYVGWNKNMPPPEAPTEKPSGCGAWRRSRAYDQDNIDDDDFMARLFKRENDAMLELQWYNVGEYNRTNGQWCGGECIPGVSWSRDDFVDNLMLWWGEAVVEEVGRFRYRASFMDKGGLVLDIGGAYTSLQSKEAWAQAMMCMLGSIMAGIPAEIAALIPASDPFWDYICDKEGPEVVRIQRSKIRSARDARFGPEWQTERHRRESKGNSEKKFQPRVSSGASSSHQRDDTPSHTEEIKYEAKPAKQHSSADAGGGKSPEKKPIKKPELPSSQAPVVDNYNEMWETSGTVTAALKYIHENPEYASMERGERFYCKYETPMMYYGLKEEGGEEGQWLPKYVVTWAQPTREFFLNVRSSTAATGYASVPSYVWRVGAGQGPQFAAAQFNVARAPSVPSPTGATAQYAQPPHPQGQPPVQTQGLRPLGGNPFPVSYGQGVPQVAGNTVNRAGLAVGAAGGLGNGLQAPPSGRPGQPQDMSRIQRPEAKQTVSAVTPTRTGKNSPLKADAASTRTIADLKASLASKTKYITQLERELEARNQTVLNGPTGESPRGESIKKLKAQLAGKDALIDDLREEIRRLKIFMGATTSRPLSRPSPTDSKGTPSPRKSAGGLGSSGKFQAHPLLTGRPEFPYHSMNRDDPVDIRVEEFYNSTSSAVPIKRINRKFYAFGSVPGRDRCGEWQTAGPFRRWMEQWQVRRSREVPGPLRAHRAREGWPASPRLLISPWSSR</sequence>
<proteinExistence type="predicted"/>
<feature type="region of interest" description="Disordered" evidence="2">
    <location>
        <begin position="798"/>
        <end position="844"/>
    </location>
</feature>
<feature type="region of interest" description="Disordered" evidence="2">
    <location>
        <begin position="528"/>
        <end position="616"/>
    </location>
</feature>
<feature type="compositionally biased region" description="Basic and acidic residues" evidence="2">
    <location>
        <begin position="597"/>
        <end position="607"/>
    </location>
</feature>
<feature type="region of interest" description="Disordered" evidence="2">
    <location>
        <begin position="733"/>
        <end position="765"/>
    </location>
</feature>
<evidence type="ECO:0000256" key="1">
    <source>
        <dbReference type="SAM" id="Coils"/>
    </source>
</evidence>
<feature type="compositionally biased region" description="Basic and acidic residues" evidence="2">
    <location>
        <begin position="528"/>
        <end position="553"/>
    </location>
</feature>
<dbReference type="OrthoDB" id="424348at2759"/>
<feature type="compositionally biased region" description="Basic and acidic residues" evidence="2">
    <location>
        <begin position="565"/>
        <end position="583"/>
    </location>
</feature>